<keyword evidence="4" id="KW-1185">Reference proteome</keyword>
<feature type="region of interest" description="Disordered" evidence="2">
    <location>
        <begin position="134"/>
        <end position="163"/>
    </location>
</feature>
<evidence type="ECO:0000256" key="2">
    <source>
        <dbReference type="SAM" id="MobiDB-lite"/>
    </source>
</evidence>
<accession>A0A0V0QC74</accession>
<evidence type="ECO:0000313" key="3">
    <source>
        <dbReference type="EMBL" id="KRW99761.1"/>
    </source>
</evidence>
<feature type="region of interest" description="Disordered" evidence="2">
    <location>
        <begin position="550"/>
        <end position="574"/>
    </location>
</feature>
<dbReference type="InParanoid" id="A0A0V0QC74"/>
<evidence type="ECO:0000313" key="4">
    <source>
        <dbReference type="Proteomes" id="UP000054937"/>
    </source>
</evidence>
<feature type="compositionally biased region" description="Polar residues" evidence="2">
    <location>
        <begin position="134"/>
        <end position="143"/>
    </location>
</feature>
<gene>
    <name evidence="3" type="ORF">PPERSA_07838</name>
</gene>
<proteinExistence type="predicted"/>
<dbReference type="EMBL" id="LDAU01000204">
    <property type="protein sequence ID" value="KRW99761.1"/>
    <property type="molecule type" value="Genomic_DNA"/>
</dbReference>
<feature type="region of interest" description="Disordered" evidence="2">
    <location>
        <begin position="174"/>
        <end position="193"/>
    </location>
</feature>
<name>A0A0V0QC74_PSEPJ</name>
<feature type="compositionally biased region" description="Low complexity" evidence="2">
    <location>
        <begin position="247"/>
        <end position="257"/>
    </location>
</feature>
<sequence>MDPVLDCILPIYAFKQQEKEKKLFIRGLFQTMMYKIPSAYIVIHALLYQNRISDNSLGTYIYSWGVYTELLRPYAAGCQVALSMIIGLIIALIKIYLDNRVYRQNKLKMLQQQGQMEKNEKQIQEIVVQNQLENKQKSNQNISNDEKMEIEQENQNKQDNLDKKDEEIKDIEEKEKENEQRQQQGQKFNKDQNNKNIQQINEQQIQQKQENQNQVQDNQIEDKLENEQSPKNLNQDTNNEKNEKQNNKQQQQSNLNMQKDDKLRKEQHLQNLRIDNSSQTNDSLLTMWYVLPFYRFAQALTFLLVFEKIDLDSEKQLQHFIYILQHVRSGYTSLNQNKTLMEFQDIKYMNWANIELHFDQNWNCSKMKVRQLNNQRQILVEDLQNLFAYQEFQKLEQLKIKLQNLIIQNEEDNLKLLYIFSLIRDFKSIRLDKSDIQINEILYNNWASIQIQFSSQDLFYEVVNICNFHLRNNVGELLKTLEKQNQKEQDKDNNKNNEFEVIEQTDDEIISINGEFSDQLKDNSFQNTLEMQSGEKMLQSKLKMFVDESREKNELDQDDQNNEKNKKGVKKNQITPLNKIMKADSLKSNIFINKQMEKQQMERQKLKQIQLKKMKRDQMIQQLNQYPTLTPVKDINEIVNLKQCQLANFLQLQFDYIYLKDENDIYLLIQVFECLKFCNGFEKYIERKIYASTVNHAGSYFKFNAVQYKNDLLIQFQISPDFKISNMKLTDDIYDEEQNKFNLNSESLCLFFRYLFNYFDFSNVKGRSFEIIHADKIHQQRRKQDYQLNNYIIPFDDQIEYNKYYPLSEEQQREIAQNTQIFSYSKLVELNIDMKLIGIKFSKGCNFMPWLFNNLGHIKEMNLYFRLLHWEQFFIIFWSKCTANKTTAKNGANNYV</sequence>
<feature type="compositionally biased region" description="Basic and acidic residues" evidence="2">
    <location>
        <begin position="550"/>
        <end position="566"/>
    </location>
</feature>
<organism evidence="3 4">
    <name type="scientific">Pseudocohnilembus persalinus</name>
    <name type="common">Ciliate</name>
    <dbReference type="NCBI Taxonomy" id="266149"/>
    <lineage>
        <taxon>Eukaryota</taxon>
        <taxon>Sar</taxon>
        <taxon>Alveolata</taxon>
        <taxon>Ciliophora</taxon>
        <taxon>Intramacronucleata</taxon>
        <taxon>Oligohymenophorea</taxon>
        <taxon>Scuticociliatia</taxon>
        <taxon>Philasterida</taxon>
        <taxon>Pseudocohnilembidae</taxon>
        <taxon>Pseudocohnilembus</taxon>
    </lineage>
</organism>
<comment type="caution">
    <text evidence="3">The sequence shown here is derived from an EMBL/GenBank/DDBJ whole genome shotgun (WGS) entry which is preliminary data.</text>
</comment>
<protein>
    <submittedName>
        <fullName evidence="3">Uncharacterized protein</fullName>
    </submittedName>
</protein>
<feature type="compositionally biased region" description="Basic and acidic residues" evidence="2">
    <location>
        <begin position="144"/>
        <end position="163"/>
    </location>
</feature>
<dbReference type="Proteomes" id="UP000054937">
    <property type="component" value="Unassembled WGS sequence"/>
</dbReference>
<keyword evidence="1" id="KW-0175">Coiled coil</keyword>
<reference evidence="3 4" key="1">
    <citation type="journal article" date="2015" name="Sci. Rep.">
        <title>Genome of the facultative scuticociliatosis pathogen Pseudocohnilembus persalinus provides insight into its virulence through horizontal gene transfer.</title>
        <authorList>
            <person name="Xiong J."/>
            <person name="Wang G."/>
            <person name="Cheng J."/>
            <person name="Tian M."/>
            <person name="Pan X."/>
            <person name="Warren A."/>
            <person name="Jiang C."/>
            <person name="Yuan D."/>
            <person name="Miao W."/>
        </authorList>
    </citation>
    <scope>NUCLEOTIDE SEQUENCE [LARGE SCALE GENOMIC DNA]</scope>
    <source>
        <strain evidence="3">36N120E</strain>
    </source>
</reference>
<evidence type="ECO:0000256" key="1">
    <source>
        <dbReference type="SAM" id="Coils"/>
    </source>
</evidence>
<dbReference type="AlphaFoldDB" id="A0A0V0QC74"/>
<feature type="region of interest" description="Disordered" evidence="2">
    <location>
        <begin position="224"/>
        <end position="258"/>
    </location>
</feature>
<feature type="coiled-coil region" evidence="1">
    <location>
        <begin position="471"/>
        <end position="498"/>
    </location>
</feature>